<reference evidence="2" key="1">
    <citation type="journal article" date="2023" name="Science">
        <title>Genome structures resolve the early diversification of teleost fishes.</title>
        <authorList>
            <person name="Parey E."/>
            <person name="Louis A."/>
            <person name="Montfort J."/>
            <person name="Bouchez O."/>
            <person name="Roques C."/>
            <person name="Iampietro C."/>
            <person name="Lluch J."/>
            <person name="Castinel A."/>
            <person name="Donnadieu C."/>
            <person name="Desvignes T."/>
            <person name="Floi Bucao C."/>
            <person name="Jouanno E."/>
            <person name="Wen M."/>
            <person name="Mejri S."/>
            <person name="Dirks R."/>
            <person name="Jansen H."/>
            <person name="Henkel C."/>
            <person name="Chen W.J."/>
            <person name="Zahm M."/>
            <person name="Cabau C."/>
            <person name="Klopp C."/>
            <person name="Thompson A.W."/>
            <person name="Robinson-Rechavi M."/>
            <person name="Braasch I."/>
            <person name="Lecointre G."/>
            <person name="Bobe J."/>
            <person name="Postlethwait J.H."/>
            <person name="Berthelot C."/>
            <person name="Roest Crollius H."/>
            <person name="Guiguen Y."/>
        </authorList>
    </citation>
    <scope>NUCLEOTIDE SEQUENCE</scope>
    <source>
        <strain evidence="2">WJC10195</strain>
    </source>
</reference>
<evidence type="ECO:0000313" key="2">
    <source>
        <dbReference type="EMBL" id="KAJ8336861.1"/>
    </source>
</evidence>
<dbReference type="OrthoDB" id="439127at2759"/>
<sequence>MDHRGTGWDTTRAKRGQETDGVEYKFVSKLQFEADIIDNRFIEHGEYSGKYYGSSLDSVRSILQENKVCLLDVPPHRVQLLRTGEFKPYVVFVKPPPIEELRLSRRNGNVTRRRDGKGSAEPLTEEDFQEMITSAQVMEDNYGHLFEKIIVNEDMATAFRELSLALNKLETEIQWIPKSWVDP</sequence>
<name>A0A9Q1EDL2_SYNKA</name>
<dbReference type="Proteomes" id="UP001152622">
    <property type="component" value="Chromosome 19"/>
</dbReference>
<dbReference type="FunFam" id="3.30.63.10:FF:000002">
    <property type="entry name" value="Guanylate kinase 1"/>
    <property type="match status" value="1"/>
</dbReference>
<dbReference type="PROSITE" id="PS00856">
    <property type="entry name" value="GUANYLATE_KINASE_1"/>
    <property type="match status" value="1"/>
</dbReference>
<evidence type="ECO:0000259" key="1">
    <source>
        <dbReference type="PROSITE" id="PS50052"/>
    </source>
</evidence>
<keyword evidence="3" id="KW-1185">Reference proteome</keyword>
<proteinExistence type="predicted"/>
<dbReference type="SUPFAM" id="SSF52540">
    <property type="entry name" value="P-loop containing nucleoside triphosphate hydrolases"/>
    <property type="match status" value="1"/>
</dbReference>
<protein>
    <recommendedName>
        <fullName evidence="1">Guanylate kinase-like domain-containing protein</fullName>
    </recommendedName>
</protein>
<dbReference type="PANTHER" id="PTHR23122">
    <property type="entry name" value="MEMBRANE-ASSOCIATED GUANYLATE KINASE MAGUK"/>
    <property type="match status" value="1"/>
</dbReference>
<dbReference type="InterPro" id="IPR008145">
    <property type="entry name" value="GK/Ca_channel_bsu"/>
</dbReference>
<dbReference type="InterPro" id="IPR020590">
    <property type="entry name" value="Guanylate_kinase_CS"/>
</dbReference>
<gene>
    <name evidence="2" type="ORF">SKAU_G00380810</name>
</gene>
<feature type="domain" description="Guanylate kinase-like" evidence="1">
    <location>
        <begin position="10"/>
        <end position="167"/>
    </location>
</feature>
<accession>A0A9Q1EDL2</accession>
<comment type="caution">
    <text evidence="2">The sequence shown here is derived from an EMBL/GenBank/DDBJ whole genome shotgun (WGS) entry which is preliminary data.</text>
</comment>
<dbReference type="SMART" id="SM00072">
    <property type="entry name" value="GuKc"/>
    <property type="match status" value="1"/>
</dbReference>
<dbReference type="InterPro" id="IPR008144">
    <property type="entry name" value="Guanylate_kin-like_dom"/>
</dbReference>
<dbReference type="AlphaFoldDB" id="A0A9Q1EDL2"/>
<dbReference type="Pfam" id="PF00625">
    <property type="entry name" value="Guanylate_kin"/>
    <property type="match status" value="1"/>
</dbReference>
<dbReference type="Gene3D" id="3.40.50.300">
    <property type="entry name" value="P-loop containing nucleotide triphosphate hydrolases"/>
    <property type="match status" value="1"/>
</dbReference>
<organism evidence="2 3">
    <name type="scientific">Synaphobranchus kaupii</name>
    <name type="common">Kaup's arrowtooth eel</name>
    <dbReference type="NCBI Taxonomy" id="118154"/>
    <lineage>
        <taxon>Eukaryota</taxon>
        <taxon>Metazoa</taxon>
        <taxon>Chordata</taxon>
        <taxon>Craniata</taxon>
        <taxon>Vertebrata</taxon>
        <taxon>Euteleostomi</taxon>
        <taxon>Actinopterygii</taxon>
        <taxon>Neopterygii</taxon>
        <taxon>Teleostei</taxon>
        <taxon>Anguilliformes</taxon>
        <taxon>Synaphobranchidae</taxon>
        <taxon>Synaphobranchus</taxon>
    </lineage>
</organism>
<dbReference type="InterPro" id="IPR027417">
    <property type="entry name" value="P-loop_NTPase"/>
</dbReference>
<dbReference type="EMBL" id="JAINUF010000019">
    <property type="protein sequence ID" value="KAJ8336861.1"/>
    <property type="molecule type" value="Genomic_DNA"/>
</dbReference>
<dbReference type="PROSITE" id="PS50052">
    <property type="entry name" value="GUANYLATE_KINASE_2"/>
    <property type="match status" value="1"/>
</dbReference>
<dbReference type="InterPro" id="IPR050716">
    <property type="entry name" value="MAGUK"/>
</dbReference>
<evidence type="ECO:0000313" key="3">
    <source>
        <dbReference type="Proteomes" id="UP001152622"/>
    </source>
</evidence>